<proteinExistence type="inferred from homology"/>
<keyword evidence="5" id="KW-0964">Secreted</keyword>
<dbReference type="InterPro" id="IPR031386">
    <property type="entry name" value="UCMA"/>
</dbReference>
<keyword evidence="12" id="KW-1185">Reference proteome</keyword>
<evidence type="ECO:0000313" key="13">
    <source>
        <dbReference type="RefSeq" id="XP_030645374.1"/>
    </source>
</evidence>
<reference evidence="13" key="1">
    <citation type="submission" date="2025-08" db="UniProtKB">
        <authorList>
            <consortium name="RefSeq"/>
        </authorList>
    </citation>
    <scope>IDENTIFICATION</scope>
</reference>
<protein>
    <recommendedName>
        <fullName evidence="4">Unique cartilage matrix-associated protein</fullName>
    </recommendedName>
</protein>
<dbReference type="Pfam" id="PF17085">
    <property type="entry name" value="UCMA"/>
    <property type="match status" value="1"/>
</dbReference>
<dbReference type="InParanoid" id="A0A6J2WLL4"/>
<dbReference type="GO" id="GO:0045667">
    <property type="term" value="P:regulation of osteoblast differentiation"/>
    <property type="evidence" value="ECO:0007669"/>
    <property type="project" value="InterPro"/>
</dbReference>
<evidence type="ECO:0000256" key="3">
    <source>
        <dbReference type="ARBA" id="ARBA00011000"/>
    </source>
</evidence>
<dbReference type="CTD" id="100037325"/>
<accession>A0A6J2WLL4</accession>
<keyword evidence="9 10" id="KW-0175">Coiled coil</keyword>
<dbReference type="OrthoDB" id="8907123at2759"/>
<comment type="function">
    <text evidence="1">May be involved in the negative control of osteogenic differentiation of osteochondrogenic precursor cells in peripheral zones of fetal cartilage and at the cartilage-bone interface.</text>
</comment>
<dbReference type="PANTHER" id="PTHR28647:SF2">
    <property type="entry name" value="UNIQUE CARTILAGE MATRIX-ASSOCIATED PROTEIN"/>
    <property type="match status" value="1"/>
</dbReference>
<evidence type="ECO:0000256" key="9">
    <source>
        <dbReference type="ARBA" id="ARBA00023054"/>
    </source>
</evidence>
<keyword evidence="7" id="KW-0765">Sulfation</keyword>
<evidence type="ECO:0000256" key="10">
    <source>
        <dbReference type="SAM" id="Coils"/>
    </source>
</evidence>
<evidence type="ECO:0000256" key="5">
    <source>
        <dbReference type="ARBA" id="ARBA00022525"/>
    </source>
</evidence>
<feature type="chain" id="PRO_5026871020" description="Unique cartilage matrix-associated protein" evidence="11">
    <location>
        <begin position="27"/>
        <end position="135"/>
    </location>
</feature>
<evidence type="ECO:0000256" key="4">
    <source>
        <dbReference type="ARBA" id="ARBA00013765"/>
    </source>
</evidence>
<keyword evidence="8 11" id="KW-0732">Signal</keyword>
<dbReference type="RefSeq" id="XP_030645374.1">
    <property type="nucleotide sequence ID" value="XM_030789514.1"/>
</dbReference>
<evidence type="ECO:0000256" key="6">
    <source>
        <dbReference type="ARBA" id="ARBA00022530"/>
    </source>
</evidence>
<evidence type="ECO:0000256" key="2">
    <source>
        <dbReference type="ARBA" id="ARBA00004498"/>
    </source>
</evidence>
<dbReference type="GO" id="GO:0031012">
    <property type="term" value="C:extracellular matrix"/>
    <property type="evidence" value="ECO:0007669"/>
    <property type="project" value="TreeGrafter"/>
</dbReference>
<dbReference type="Proteomes" id="UP000504632">
    <property type="component" value="Chromosome 1"/>
</dbReference>
<evidence type="ECO:0000256" key="11">
    <source>
        <dbReference type="SAM" id="SignalP"/>
    </source>
</evidence>
<comment type="similarity">
    <text evidence="3">Belongs to the UCMA family.</text>
</comment>
<dbReference type="AlphaFoldDB" id="A0A6J2WLL4"/>
<gene>
    <name evidence="13" type="primary">ucmaa</name>
</gene>
<evidence type="ECO:0000313" key="12">
    <source>
        <dbReference type="Proteomes" id="UP000504632"/>
    </source>
</evidence>
<sequence>MAWMRVLLLTLLPSVLILFVFPGTESAAVKDGDDTDVQGSFQRVFLPESDASNFFKRRGRRSVRHYAEMIAEQRQYLAQAERRREFYEDRRSKYENFVEEERNEQYERNREKTEQWREYNYDGLYPRYPHHRPAI</sequence>
<dbReference type="GO" id="GO:0048706">
    <property type="term" value="P:embryonic skeletal system development"/>
    <property type="evidence" value="ECO:0007669"/>
    <property type="project" value="TreeGrafter"/>
</dbReference>
<feature type="coiled-coil region" evidence="10">
    <location>
        <begin position="70"/>
        <end position="104"/>
    </location>
</feature>
<keyword evidence="6" id="KW-0272">Extracellular matrix</keyword>
<feature type="signal peptide" evidence="11">
    <location>
        <begin position="1"/>
        <end position="26"/>
    </location>
</feature>
<organism evidence="12 13">
    <name type="scientific">Chanos chanos</name>
    <name type="common">Milkfish</name>
    <name type="synonym">Mugil chanos</name>
    <dbReference type="NCBI Taxonomy" id="29144"/>
    <lineage>
        <taxon>Eukaryota</taxon>
        <taxon>Metazoa</taxon>
        <taxon>Chordata</taxon>
        <taxon>Craniata</taxon>
        <taxon>Vertebrata</taxon>
        <taxon>Euteleostomi</taxon>
        <taxon>Actinopterygii</taxon>
        <taxon>Neopterygii</taxon>
        <taxon>Teleostei</taxon>
        <taxon>Ostariophysi</taxon>
        <taxon>Gonorynchiformes</taxon>
        <taxon>Chanidae</taxon>
        <taxon>Chanos</taxon>
    </lineage>
</organism>
<evidence type="ECO:0000256" key="1">
    <source>
        <dbReference type="ARBA" id="ARBA00002111"/>
    </source>
</evidence>
<dbReference type="GeneID" id="115825719"/>
<evidence type="ECO:0000256" key="8">
    <source>
        <dbReference type="ARBA" id="ARBA00022729"/>
    </source>
</evidence>
<evidence type="ECO:0000256" key="7">
    <source>
        <dbReference type="ARBA" id="ARBA00022641"/>
    </source>
</evidence>
<dbReference type="PANTHER" id="PTHR28647">
    <property type="entry name" value="UNIQUE CARTILAGE MATRIX-ASSOCIATED PROTEIN"/>
    <property type="match status" value="1"/>
</dbReference>
<name>A0A6J2WLL4_CHACN</name>
<comment type="subcellular location">
    <subcellularLocation>
        <location evidence="2">Secreted</location>
        <location evidence="2">Extracellular space</location>
        <location evidence="2">Extracellular matrix</location>
    </subcellularLocation>
</comment>